<feature type="non-terminal residue" evidence="1">
    <location>
        <position position="460"/>
    </location>
</feature>
<dbReference type="HOGENOM" id="CLU_018076_0_0_1"/>
<evidence type="ECO:0000313" key="2">
    <source>
        <dbReference type="Proteomes" id="UP000001593"/>
    </source>
</evidence>
<dbReference type="InterPro" id="IPR004245">
    <property type="entry name" value="DUF229"/>
</dbReference>
<dbReference type="AlphaFoldDB" id="A7S7V2"/>
<dbReference type="Pfam" id="PF02995">
    <property type="entry name" value="DUF229"/>
    <property type="match status" value="1"/>
</dbReference>
<dbReference type="KEGG" id="nve:5511836"/>
<dbReference type="OMA" id="RIDNEYS"/>
<evidence type="ECO:0008006" key="3">
    <source>
        <dbReference type="Google" id="ProtNLM"/>
    </source>
</evidence>
<dbReference type="PANTHER" id="PTHR10974:SF1">
    <property type="entry name" value="FI08016P-RELATED"/>
    <property type="match status" value="1"/>
</dbReference>
<dbReference type="PANTHER" id="PTHR10974">
    <property type="entry name" value="FI08016P-RELATED"/>
    <property type="match status" value="1"/>
</dbReference>
<evidence type="ECO:0000313" key="1">
    <source>
        <dbReference type="EMBL" id="EDO40183.1"/>
    </source>
</evidence>
<name>A7S7V2_NEMVE</name>
<reference evidence="1 2" key="1">
    <citation type="journal article" date="2007" name="Science">
        <title>Sea anemone genome reveals ancestral eumetazoan gene repertoire and genomic organization.</title>
        <authorList>
            <person name="Putnam N.H."/>
            <person name="Srivastava M."/>
            <person name="Hellsten U."/>
            <person name="Dirks B."/>
            <person name="Chapman J."/>
            <person name="Salamov A."/>
            <person name="Terry A."/>
            <person name="Shapiro H."/>
            <person name="Lindquist E."/>
            <person name="Kapitonov V.V."/>
            <person name="Jurka J."/>
            <person name="Genikhovich G."/>
            <person name="Grigoriev I.V."/>
            <person name="Lucas S.M."/>
            <person name="Steele R.E."/>
            <person name="Finnerty J.R."/>
            <person name="Technau U."/>
            <person name="Martindale M.Q."/>
            <person name="Rokhsar D.S."/>
        </authorList>
    </citation>
    <scope>NUCLEOTIDE SEQUENCE [LARGE SCALE GENOMIC DNA]</scope>
    <source>
        <strain evidence="2">CH2 X CH6</strain>
    </source>
</reference>
<organism evidence="1 2">
    <name type="scientific">Nematostella vectensis</name>
    <name type="common">Starlet sea anemone</name>
    <dbReference type="NCBI Taxonomy" id="45351"/>
    <lineage>
        <taxon>Eukaryota</taxon>
        <taxon>Metazoa</taxon>
        <taxon>Cnidaria</taxon>
        <taxon>Anthozoa</taxon>
        <taxon>Hexacorallia</taxon>
        <taxon>Actiniaria</taxon>
        <taxon>Edwardsiidae</taxon>
        <taxon>Nematostella</taxon>
    </lineage>
</organism>
<gene>
    <name evidence="1" type="ORF">NEMVEDRAFT_v1g108206</name>
</gene>
<dbReference type="eggNOG" id="ENOG502QQ0X">
    <property type="taxonomic scope" value="Eukaryota"/>
</dbReference>
<dbReference type="InParanoid" id="A7S7V2"/>
<dbReference type="STRING" id="45351.A7S7V2"/>
<dbReference type="InterPro" id="IPR017850">
    <property type="entry name" value="Alkaline_phosphatase_core_sf"/>
</dbReference>
<keyword evidence="2" id="KW-1185">Reference proteome</keyword>
<dbReference type="SUPFAM" id="SSF53649">
    <property type="entry name" value="Alkaline phosphatase-like"/>
    <property type="match status" value="1"/>
</dbReference>
<proteinExistence type="predicted"/>
<sequence length="460" mass="52067">PLNIIILGMDGNSNANVQRLLPDTYKFLQDELKASIFKGFSLLGEATTPQLTGLLTGKTVEENCAKHEARKGVTFDGTVDPWPFVFKDLKQHGYVTMFIGAFNLRLNGFTNQPTDHYGHYFWWAVPMDAELGVHSNCINAQAQHVIQLQYLRSLITAYPNTPKFGFTFLGSLCHQHLNMVSSGARDIHQFLKSLHSDGLLNNTLLIVMGDHGARFDSIRATLQGKQEERLPFLSMAFPDWFRVKYPKFSSNLAENTQRIISPLDVHATFMHILKYPHNPSKSDLTRGTSLFEHIPESRECIHAGIPDHFCPCVIWKPVPTAHPHVQLGAHLTLHQINKLLTQRNEVKSLCHGLELDQILNAVQELPNKKMVLFNGIKDGAGLGAGTPMFIDDSEEQQSKCNYQIQLRVRPSMALFESSVRLENRRLTLDSDISRVNRYGTQSDCVKQSHPFLRKFCLCRH</sequence>
<protein>
    <recommendedName>
        <fullName evidence="3">Sulfatase N-terminal domain-containing protein</fullName>
    </recommendedName>
</protein>
<dbReference type="CDD" id="cd16021">
    <property type="entry name" value="ALP_like"/>
    <property type="match status" value="1"/>
</dbReference>
<dbReference type="PhylomeDB" id="A7S7V2"/>
<dbReference type="Gene3D" id="3.40.720.10">
    <property type="entry name" value="Alkaline Phosphatase, subunit A"/>
    <property type="match status" value="1"/>
</dbReference>
<dbReference type="FunFam" id="3.40.720.10:FF:000017">
    <property type="entry name" value="Predicted protein"/>
    <property type="match status" value="1"/>
</dbReference>
<dbReference type="EMBL" id="DS469595">
    <property type="protein sequence ID" value="EDO40183.1"/>
    <property type="molecule type" value="Genomic_DNA"/>
</dbReference>
<dbReference type="Proteomes" id="UP000001593">
    <property type="component" value="Unassembled WGS sequence"/>
</dbReference>
<accession>A7S7V2</accession>